<reference evidence="2 3" key="1">
    <citation type="submission" date="2012-02" db="EMBL/GenBank/DDBJ databases">
        <title>Complete genome sequence of Actinoplanes missouriensis 431 (= NBRC 102363).</title>
        <authorList>
            <person name="Ohnishi Y."/>
            <person name="Ishikawa J."/>
            <person name="Sekine M."/>
            <person name="Hosoyama A."/>
            <person name="Harada T."/>
            <person name="Narita H."/>
            <person name="Hata T."/>
            <person name="Konno Y."/>
            <person name="Tutikane K."/>
            <person name="Fujita N."/>
            <person name="Horinouchi S."/>
            <person name="Hayakawa M."/>
        </authorList>
    </citation>
    <scope>NUCLEOTIDE SEQUENCE [LARGE SCALE GENOMIC DNA]</scope>
    <source>
        <strain evidence="3">ATCC 14538 / DSM 43046 / CBS 188.64 / JCM 3121 / NBRC 102363 / NCIMB 12654 / NRRL B-3342 / UNCC 431</strain>
    </source>
</reference>
<dbReference type="eggNOG" id="COG4726">
    <property type="taxonomic scope" value="Bacteria"/>
</dbReference>
<dbReference type="Gene3D" id="2.80.10.50">
    <property type="match status" value="2"/>
</dbReference>
<proteinExistence type="predicted"/>
<dbReference type="Proteomes" id="UP000007882">
    <property type="component" value="Chromosome"/>
</dbReference>
<organism evidence="2 3">
    <name type="scientific">Actinoplanes missouriensis (strain ATCC 14538 / DSM 43046 / CBS 188.64 / JCM 3121 / NBRC 102363 / NCIMB 12654 / NRRL B-3342 / UNCC 431)</name>
    <dbReference type="NCBI Taxonomy" id="512565"/>
    <lineage>
        <taxon>Bacteria</taxon>
        <taxon>Bacillati</taxon>
        <taxon>Actinomycetota</taxon>
        <taxon>Actinomycetes</taxon>
        <taxon>Micromonosporales</taxon>
        <taxon>Micromonosporaceae</taxon>
        <taxon>Actinoplanes</taxon>
    </lineage>
</organism>
<dbReference type="SUPFAM" id="SSF50370">
    <property type="entry name" value="Ricin B-like lectins"/>
    <property type="match status" value="2"/>
</dbReference>
<accession>I0HBH9</accession>
<dbReference type="PATRIC" id="fig|512565.3.peg.5141"/>
<dbReference type="STRING" id="512565.AMIS_51460"/>
<keyword evidence="3" id="KW-1185">Reference proteome</keyword>
<protein>
    <recommendedName>
        <fullName evidence="4">Ricin B lectin domain-containing protein</fullName>
    </recommendedName>
</protein>
<dbReference type="HOGENOM" id="CLU_540411_0_0_11"/>
<keyword evidence="1" id="KW-1133">Transmembrane helix</keyword>
<evidence type="ECO:0000256" key="1">
    <source>
        <dbReference type="SAM" id="Phobius"/>
    </source>
</evidence>
<dbReference type="AlphaFoldDB" id="I0HBH9"/>
<dbReference type="EMBL" id="AP012319">
    <property type="protein sequence ID" value="BAL90366.1"/>
    <property type="molecule type" value="Genomic_DNA"/>
</dbReference>
<dbReference type="PROSITE" id="PS50231">
    <property type="entry name" value="RICIN_B_LECTIN"/>
    <property type="match status" value="2"/>
</dbReference>
<evidence type="ECO:0000313" key="3">
    <source>
        <dbReference type="Proteomes" id="UP000007882"/>
    </source>
</evidence>
<feature type="transmembrane region" description="Helical" evidence="1">
    <location>
        <begin position="20"/>
        <end position="40"/>
    </location>
</feature>
<gene>
    <name evidence="2" type="ordered locus">AMIS_51460</name>
</gene>
<evidence type="ECO:0000313" key="2">
    <source>
        <dbReference type="EMBL" id="BAL90366.1"/>
    </source>
</evidence>
<dbReference type="KEGG" id="ams:AMIS_51460"/>
<keyword evidence="1" id="KW-0472">Membrane</keyword>
<dbReference type="InterPro" id="IPR035992">
    <property type="entry name" value="Ricin_B-like_lectins"/>
</dbReference>
<evidence type="ECO:0008006" key="4">
    <source>
        <dbReference type="Google" id="ProtNLM"/>
    </source>
</evidence>
<name>I0HBH9_ACTM4</name>
<keyword evidence="1" id="KW-0812">Transmembrane</keyword>
<dbReference type="CDD" id="cd00161">
    <property type="entry name" value="beta-trefoil_Ricin-like"/>
    <property type="match status" value="1"/>
</dbReference>
<sequence>MRDRPWRVRPRRDDRGSLPVAVLITVLALSISGLLSSALLSQVRDVRRVADRGLSLGAAEAGLQVALGYIRAAVDADGKGKPSALPCGTLQGTVSPSAGNAYRVEVVYLNAAGSRLSCPPAYAPAAAKLRSWEVTDGTAGGTARTSTVTPRVLEATYPFRVPTAQVPMGLIHNYPSGALCMDARTDQPAAGDEVWMMPCDPQRPHRQMFAYVKSMALAHPRPAPSPGGDMCLDATRPASGKPVVVTFQPCVVPLDDTTTQSPPRQLWTLHAGHASFAGTDDAQSLNGWCVNLENPAAKQSRLVYGPCTSGQYNATSTMQPEPSVGAGAAGESTQQLVNYQQFGRCLDVTEGNVDYGYLIAWPCTANPVAANVSWNQRFSLPAVGDKTIGGTGRITTTSTKDTLTYCLRSPRSAATGRYVTVVGCSTSIAAEVTWTRYVAHTDATKAYTIVDTAGLCLQPSETELYTRLGDRIGRITVAPCDGSLLQKWNAIVAPSTGLTKIQER</sequence>